<name>A0A9W8TDY3_9HYPO</name>
<dbReference type="Proteomes" id="UP001140502">
    <property type="component" value="Unassembled WGS sequence"/>
</dbReference>
<dbReference type="PANTHER" id="PTHR37171">
    <property type="entry name" value="SERINE/THREONINE-PROTEIN KINASE YRZF-RELATED"/>
    <property type="match status" value="1"/>
</dbReference>
<sequence>MDEIVAPSAPRRIKFRFGLSVVSAIGKRNDRKHPNVLRLSIIRGPFQRMLMNLLLRLPTFLQVPIAAVFPGFFLPDRVVLKKAKEGWLEEFENEKSMYERLENLQGRVIPRLYGEAICEGARALILSEIIGIMPWEQKLPPLPVDEFKALVDTAWRELNALGLAYDDVGLDNLIIVGDRVMVVDLESVYEPAHEYKAYIFKSDRIQLGEVYQRYLDNYEDDSDGAFWEQF</sequence>
<gene>
    <name evidence="1" type="ORF">N0V84_011737</name>
</gene>
<organism evidence="1 2">
    <name type="scientific">Fusarium piperis</name>
    <dbReference type="NCBI Taxonomy" id="1435070"/>
    <lineage>
        <taxon>Eukaryota</taxon>
        <taxon>Fungi</taxon>
        <taxon>Dikarya</taxon>
        <taxon>Ascomycota</taxon>
        <taxon>Pezizomycotina</taxon>
        <taxon>Sordariomycetes</taxon>
        <taxon>Hypocreomycetidae</taxon>
        <taxon>Hypocreales</taxon>
        <taxon>Nectriaceae</taxon>
        <taxon>Fusarium</taxon>
        <taxon>Fusarium solani species complex</taxon>
    </lineage>
</organism>
<keyword evidence="2" id="KW-1185">Reference proteome</keyword>
<proteinExistence type="predicted"/>
<accession>A0A9W8TDY3</accession>
<dbReference type="InterPro" id="IPR052396">
    <property type="entry name" value="Meiotic_Drive_Suppr_Kinase"/>
</dbReference>
<evidence type="ECO:0000313" key="1">
    <source>
        <dbReference type="EMBL" id="KAJ4309040.1"/>
    </source>
</evidence>
<dbReference type="SUPFAM" id="SSF56112">
    <property type="entry name" value="Protein kinase-like (PK-like)"/>
    <property type="match status" value="1"/>
</dbReference>
<comment type="caution">
    <text evidence="1">The sequence shown here is derived from an EMBL/GenBank/DDBJ whole genome shotgun (WGS) entry which is preliminary data.</text>
</comment>
<dbReference type="OrthoDB" id="2942798at2759"/>
<dbReference type="PANTHER" id="PTHR37171:SF1">
    <property type="entry name" value="SERINE_THREONINE-PROTEIN KINASE YRZF-RELATED"/>
    <property type="match status" value="1"/>
</dbReference>
<dbReference type="AlphaFoldDB" id="A0A9W8TDY3"/>
<dbReference type="EMBL" id="JAPEUR010000468">
    <property type="protein sequence ID" value="KAJ4309040.1"/>
    <property type="molecule type" value="Genomic_DNA"/>
</dbReference>
<reference evidence="1" key="1">
    <citation type="submission" date="2022-10" db="EMBL/GenBank/DDBJ databases">
        <title>Tapping the CABI collections for fungal endophytes: first genome assemblies for Collariella, Neodidymelliopsis, Ascochyta clinopodiicola, Didymella pomorum, Didymosphaeria variabile, Neocosmospora piperis and Neocucurbitaria cava.</title>
        <authorList>
            <person name="Hill R."/>
        </authorList>
    </citation>
    <scope>NUCLEOTIDE SEQUENCE</scope>
    <source>
        <strain evidence="1">IMI 366586</strain>
    </source>
</reference>
<evidence type="ECO:0000313" key="2">
    <source>
        <dbReference type="Proteomes" id="UP001140502"/>
    </source>
</evidence>
<protein>
    <submittedName>
        <fullName evidence="1">Uncharacterized protein</fullName>
    </submittedName>
</protein>
<dbReference type="InterPro" id="IPR011009">
    <property type="entry name" value="Kinase-like_dom_sf"/>
</dbReference>